<keyword evidence="2" id="KW-0472">Membrane</keyword>
<feature type="transmembrane region" description="Helical" evidence="2">
    <location>
        <begin position="1028"/>
        <end position="1049"/>
    </location>
</feature>
<proteinExistence type="predicted"/>
<feature type="transmembrane region" description="Helical" evidence="2">
    <location>
        <begin position="996"/>
        <end position="1016"/>
    </location>
</feature>
<dbReference type="PANTHER" id="PTHR35391">
    <property type="entry name" value="C2H2-TYPE DOMAIN-CONTAINING PROTEIN-RELATED"/>
    <property type="match status" value="1"/>
</dbReference>
<evidence type="ECO:0000259" key="4">
    <source>
        <dbReference type="Pfam" id="PF26082"/>
    </source>
</evidence>
<keyword evidence="2" id="KW-1133">Transmembrane helix</keyword>
<feature type="domain" description="Oxidoreductase acuF-like C2H2 type zinc-finger" evidence="4">
    <location>
        <begin position="326"/>
        <end position="356"/>
    </location>
</feature>
<dbReference type="Proteomes" id="UP000760494">
    <property type="component" value="Unassembled WGS sequence"/>
</dbReference>
<comment type="caution">
    <text evidence="5">The sequence shown here is derived from an EMBL/GenBank/DDBJ whole genome shotgun (WGS) entry which is preliminary data.</text>
</comment>
<name>A0A9Q9RDA7_FUSFU</name>
<evidence type="ECO:0000313" key="5">
    <source>
        <dbReference type="EMBL" id="VTT58849.1"/>
    </source>
</evidence>
<dbReference type="PANTHER" id="PTHR35391:SF7">
    <property type="entry name" value="C2H2-TYPE DOMAIN-CONTAINING PROTEIN"/>
    <property type="match status" value="1"/>
</dbReference>
<evidence type="ECO:0000256" key="1">
    <source>
        <dbReference type="SAM" id="MobiDB-lite"/>
    </source>
</evidence>
<accession>A0A9Q9RDA7</accession>
<dbReference type="EMBL" id="CABFJX010000024">
    <property type="protein sequence ID" value="VTT58849.1"/>
    <property type="molecule type" value="Genomic_DNA"/>
</dbReference>
<evidence type="ECO:0008006" key="7">
    <source>
        <dbReference type="Google" id="ProtNLM"/>
    </source>
</evidence>
<feature type="transmembrane region" description="Helical" evidence="2">
    <location>
        <begin position="1055"/>
        <end position="1076"/>
    </location>
</feature>
<gene>
    <name evidence="5" type="ORF">C2S_3737</name>
</gene>
<dbReference type="InterPro" id="IPR058925">
    <property type="entry name" value="zf-C2H2_AcuF"/>
</dbReference>
<protein>
    <recommendedName>
        <fullName evidence="7">C2H2-type domain-containing protein</fullName>
    </recommendedName>
</protein>
<evidence type="ECO:0000256" key="2">
    <source>
        <dbReference type="SAM" id="Phobius"/>
    </source>
</evidence>
<keyword evidence="2" id="KW-0812">Transmembrane</keyword>
<dbReference type="Pfam" id="PF20233">
    <property type="entry name" value="DUF6590"/>
    <property type="match status" value="1"/>
</dbReference>
<organism evidence="5 6">
    <name type="scientific">Fusarium fujikuroi</name>
    <name type="common">Bakanae and foot rot disease fungus</name>
    <name type="synonym">Gibberella fujikuroi</name>
    <dbReference type="NCBI Taxonomy" id="5127"/>
    <lineage>
        <taxon>Eukaryota</taxon>
        <taxon>Fungi</taxon>
        <taxon>Dikarya</taxon>
        <taxon>Ascomycota</taxon>
        <taxon>Pezizomycotina</taxon>
        <taxon>Sordariomycetes</taxon>
        <taxon>Hypocreomycetidae</taxon>
        <taxon>Hypocreales</taxon>
        <taxon>Nectriaceae</taxon>
        <taxon>Fusarium</taxon>
        <taxon>Fusarium fujikuroi species complex</taxon>
    </lineage>
</organism>
<reference evidence="5" key="1">
    <citation type="submission" date="2019-05" db="EMBL/GenBank/DDBJ databases">
        <authorList>
            <person name="Piombo E."/>
        </authorList>
    </citation>
    <scope>NUCLEOTIDE SEQUENCE</scope>
    <source>
        <strain evidence="5">C2S</strain>
    </source>
</reference>
<feature type="domain" description="DUF6590" evidence="3">
    <location>
        <begin position="744"/>
        <end position="886"/>
    </location>
</feature>
<evidence type="ECO:0000259" key="3">
    <source>
        <dbReference type="Pfam" id="PF20233"/>
    </source>
</evidence>
<feature type="compositionally biased region" description="Polar residues" evidence="1">
    <location>
        <begin position="526"/>
        <end position="536"/>
    </location>
</feature>
<dbReference type="InterPro" id="IPR046497">
    <property type="entry name" value="DUF6590"/>
</dbReference>
<feature type="region of interest" description="Disordered" evidence="1">
    <location>
        <begin position="487"/>
        <end position="537"/>
    </location>
</feature>
<dbReference type="Pfam" id="PF26082">
    <property type="entry name" value="zf-C2H2_AcuF"/>
    <property type="match status" value="1"/>
</dbReference>
<feature type="compositionally biased region" description="Acidic residues" evidence="1">
    <location>
        <begin position="494"/>
        <end position="525"/>
    </location>
</feature>
<evidence type="ECO:0000313" key="6">
    <source>
        <dbReference type="Proteomes" id="UP000760494"/>
    </source>
</evidence>
<feature type="region of interest" description="Disordered" evidence="1">
    <location>
        <begin position="273"/>
        <end position="292"/>
    </location>
</feature>
<sequence>MSTVLSLSRSCINGFQYLLSSLRGTAPRFLQQMPPSTIEIQLGKFRVWCGNLGALQTGYSSLDYRLRESAVMQENVSKLLQQLDIALEESTAVISGERLPFDEESMPSDISEESDDDASNEYFPTTELSMRVTSITDILNNLYRLSYKIRNSGVRPSSTRASLIQAVDNDTGIDLFDTLYEFDSRHLTEIFITMRQERAQGVESSDFLLERLATSNVLRRKQFRYWEKHARKLGVQILTVHRTHVRERPSASEAQVQEGLPQIQRLEIPPAVAEQSHLSETNATPYDPALDDRTERETIISLASTALDADGKGIEVPKPPAEAMNGDSFTCPYCWVVCPPKEGRGKSWKSHVLQDLRPYVCTYEACNSAKDVYQSRKAWVDHEEALHRSSWRCRDHPDILYATSESFQRHLLLEHDRDLSGEQLEDFANVSRLGRVDDRDSCPICFEEQPFPKGLTNHLANHLERIALFALPRTISSDEKNMDESQFSKLFNIDPDDSSTLEQFEDEEDEEDEAEGEDEEKEEDVSGTQLKPTENLSYPPEMKEILRMLQYDAMFFMAIKSDLIAIGLTLGGHAKFAFELASNDAGRCLSITKQLLECDWKVHVTPTAGDRLTEILRDLQIFLDAARMELDKIHEYSLEDQQRQITLVAEAVGGLGTVHDILNGILQVLQGSISFTTGFTKIGECQSILTTLLHAEVETASDLRNTQHMTGSIELPPDVTHETTEAPEYDETLDARYRIAPSWKFQPGEVFKILWPEPARDDSDETIYRDRYGGCIMIHFRRFIVVANDRGHCTCVPITTYGGKALKKKAVDPQSHGIVHESGCPPPQLLQGEPTPGFPPIRVHIHEDGEKISRRNRVCYAKLTTVEHYVKVLFVGRVVDADWDTVTSAVEACWMKKDHEIRSEGEEEDEIIYSIVMGGKDMSVAQIGRATTDVTKGVFDILTHFLLRTEVNNSFESNVYDSNLEDLAKGGNKNASRETTWFGRMRRRLPLSSRDIRFLSVAISIVVIAFMIWDLCNQWDKLSGAGRGLATEYIAILVAAVIVGIIGLFSTCALIPVIGQVILVVGLVISFFSLVYGRPEPKKTPGEKFFDNMREYNGWLEKIDDPPSTALEWAITPTEIPKDAGFSFQITGKNTKGSSTQFIIKPNTEKLSSYTKALYIKFGFTTGYYTVCLFSNESFSTAPDAKNGKCTYSGPDDPFQTMLRAEWQNWGRYLSQVRVATTPTEEVVGQGVYIETCGRAPWSCLCNQEQKHVQLFDSGGVHSKVHEITWRKDNALCPEMITADEKRAMVTQYNAIVIASSPVPGIGACDVEITSNHKYSFLLLCQPDWTSIIDHIKLPEVQQCTWPTRRRYTEADMEALVTPNSALGGNTAMEDAVVIANTLHTLLAKHPNKKPKCARSIIKAGGALTRQKAYDGWKAYVLQRWLTPVIGLDMLAQKIAGLCVTATKLNFVAFEERREILGWQDTIEAEKEY</sequence>